<evidence type="ECO:0000313" key="4">
    <source>
        <dbReference type="EMBL" id="GIM84773.1"/>
    </source>
</evidence>
<feature type="transmembrane region" description="Helical" evidence="2">
    <location>
        <begin position="61"/>
        <end position="79"/>
    </location>
</feature>
<dbReference type="RefSeq" id="WP_244876798.1">
    <property type="nucleotide sequence ID" value="NZ_BAAATW010000011.1"/>
</dbReference>
<evidence type="ECO:0000313" key="5">
    <source>
        <dbReference type="Proteomes" id="UP000680865"/>
    </source>
</evidence>
<dbReference type="Proteomes" id="UP000680865">
    <property type="component" value="Unassembled WGS sequence"/>
</dbReference>
<gene>
    <name evidence="4" type="ORF">Aco04nite_93080</name>
</gene>
<keyword evidence="2" id="KW-0472">Membrane</keyword>
<accession>A0A919W0V1</accession>
<comment type="caution">
    <text evidence="4">The sequence shown here is derived from an EMBL/GenBank/DDBJ whole genome shotgun (WGS) entry which is preliminary data.</text>
</comment>
<keyword evidence="5" id="KW-1185">Reference proteome</keyword>
<reference evidence="4" key="1">
    <citation type="submission" date="2021-03" db="EMBL/GenBank/DDBJ databases">
        <title>Whole genome shotgun sequence of Actinoplanes consettensis NBRC 14913.</title>
        <authorList>
            <person name="Komaki H."/>
            <person name="Tamura T."/>
        </authorList>
    </citation>
    <scope>NUCLEOTIDE SEQUENCE</scope>
    <source>
        <strain evidence="4">NBRC 14913</strain>
    </source>
</reference>
<organism evidence="4 5">
    <name type="scientific">Winogradskya consettensis</name>
    <dbReference type="NCBI Taxonomy" id="113560"/>
    <lineage>
        <taxon>Bacteria</taxon>
        <taxon>Bacillati</taxon>
        <taxon>Actinomycetota</taxon>
        <taxon>Actinomycetes</taxon>
        <taxon>Micromonosporales</taxon>
        <taxon>Micromonosporaceae</taxon>
        <taxon>Winogradskya</taxon>
    </lineage>
</organism>
<evidence type="ECO:0000256" key="2">
    <source>
        <dbReference type="SAM" id="Phobius"/>
    </source>
</evidence>
<dbReference type="EMBL" id="BOQP01000071">
    <property type="protein sequence ID" value="GIM84773.1"/>
    <property type="molecule type" value="Genomic_DNA"/>
</dbReference>
<dbReference type="InterPro" id="IPR003593">
    <property type="entry name" value="AAA+_ATPase"/>
</dbReference>
<keyword evidence="2" id="KW-0812">Transmembrane</keyword>
<name>A0A919W0V1_9ACTN</name>
<evidence type="ECO:0000256" key="1">
    <source>
        <dbReference type="SAM" id="MobiDB-lite"/>
    </source>
</evidence>
<evidence type="ECO:0000259" key="3">
    <source>
        <dbReference type="SMART" id="SM00382"/>
    </source>
</evidence>
<feature type="transmembrane region" description="Helical" evidence="2">
    <location>
        <begin position="28"/>
        <end position="49"/>
    </location>
</feature>
<feature type="compositionally biased region" description="Low complexity" evidence="1">
    <location>
        <begin position="507"/>
        <end position="526"/>
    </location>
</feature>
<dbReference type="AlphaFoldDB" id="A0A919W0V1"/>
<dbReference type="InterPro" id="IPR027417">
    <property type="entry name" value="P-loop_NTPase"/>
</dbReference>
<dbReference type="SMART" id="SM00382">
    <property type="entry name" value="AAA"/>
    <property type="match status" value="1"/>
</dbReference>
<dbReference type="SUPFAM" id="SSF52540">
    <property type="entry name" value="P-loop containing nucleoside triphosphate hydrolases"/>
    <property type="match status" value="1"/>
</dbReference>
<dbReference type="Gene3D" id="3.40.50.300">
    <property type="entry name" value="P-loop containing nucleotide triphosphate hydrolases"/>
    <property type="match status" value="1"/>
</dbReference>
<sequence>MARQTRSRGGMDAARGASYEVRGNPLPYVIPPAAAIGNLILAGVLSRMWGAYANPTVWEAAWRAGLIVLCSALIVWCTWGVGRARKIELRVASLLMSACSCGGLFVLTFRPWSFDAVMVYLIVMVTTSLLLAVTKLLRGDGTDQRAGVFGELGDRVRELQDIGKTGKPKMIDGRIVTHTEMVHGANFGDLQKKEVRTAIASAMDVPVGGVRMVPNRDTPRVGRMEISPVDMLENPPVWPGLSAPGRSIAEPIRLAVYQTGSIVPLILPGDPKAERNAIGVLVLLGASGSGKTALQLELACEARSRVDAEVVYIDGRKGLQLPKAFRDAMHVMIHDQAEGERYLDGMVAEVARRAAQIGGHGHDQWIAGCTKCPKFRVVIVDEASKFIESEDTMVELAESVRSVGIFVLLGQQRATGDRLPTSVRSTIGGVIVMGVRDIAEAARLLSEETIEAGADPSWKNRKPGALYAELPGTDPEDWSLPGRTFKIDRDELVAELIAYLASIGEAPHGATVATPPPAAVREPAAASTSVVTPGKDEGDDPEADKDTECAPPARDPECLPDEGGDPYEPITIPSRTRIPLDLEPQGGRQYSPSEVRAMVRRMILSAAEQGHRTCRHSQFAPLVGVVGETGLKPPTLSKILKELCQGPEALLSRTGDKGVYDILVPGPDAEPALAGAAA</sequence>
<protein>
    <recommendedName>
        <fullName evidence="3">AAA+ ATPase domain-containing protein</fullName>
    </recommendedName>
</protein>
<feature type="transmembrane region" description="Helical" evidence="2">
    <location>
        <begin position="91"/>
        <end position="112"/>
    </location>
</feature>
<proteinExistence type="predicted"/>
<feature type="region of interest" description="Disordered" evidence="1">
    <location>
        <begin position="507"/>
        <end position="589"/>
    </location>
</feature>
<feature type="domain" description="AAA+ ATPase" evidence="3">
    <location>
        <begin position="277"/>
        <end position="437"/>
    </location>
</feature>
<keyword evidence="2" id="KW-1133">Transmembrane helix</keyword>